<dbReference type="AlphaFoldDB" id="A0A5N5QDX4"/>
<accession>A0A5N5QDX4</accession>
<gene>
    <name evidence="1" type="ORF">CTheo_6743</name>
</gene>
<protein>
    <submittedName>
        <fullName evidence="1">Uncharacterized protein</fullName>
    </submittedName>
</protein>
<proteinExistence type="predicted"/>
<evidence type="ECO:0000313" key="1">
    <source>
        <dbReference type="EMBL" id="KAB5589819.1"/>
    </source>
</evidence>
<evidence type="ECO:0000313" key="2">
    <source>
        <dbReference type="Proteomes" id="UP000383932"/>
    </source>
</evidence>
<keyword evidence="2" id="KW-1185">Reference proteome</keyword>
<reference evidence="1 2" key="1">
    <citation type="journal article" date="2019" name="Fungal Biol. Biotechnol.">
        <title>Draft genome sequence of fastidious pathogen Ceratobasidium theobromae, which causes vascular-streak dieback in Theobroma cacao.</title>
        <authorList>
            <person name="Ali S.S."/>
            <person name="Asman A."/>
            <person name="Shao J."/>
            <person name="Firmansyah A.P."/>
            <person name="Susilo A.W."/>
            <person name="Rosmana A."/>
            <person name="McMahon P."/>
            <person name="Junaid M."/>
            <person name="Guest D."/>
            <person name="Kheng T.Y."/>
            <person name="Meinhardt L.W."/>
            <person name="Bailey B.A."/>
        </authorList>
    </citation>
    <scope>NUCLEOTIDE SEQUENCE [LARGE SCALE GENOMIC DNA]</scope>
    <source>
        <strain evidence="1 2">CT2</strain>
    </source>
</reference>
<dbReference type="EMBL" id="SSOP01000226">
    <property type="protein sequence ID" value="KAB5589819.1"/>
    <property type="molecule type" value="Genomic_DNA"/>
</dbReference>
<name>A0A5N5QDX4_9AGAM</name>
<dbReference type="Proteomes" id="UP000383932">
    <property type="component" value="Unassembled WGS sequence"/>
</dbReference>
<sequence>MTSTYYHESLPFDPKTHRFVHEQTYLELFVNWLMARHRENLTLIGQRAEVPDQSVTHPDIPFTDVRCFVAVHFMLLWAETPPANLEKFKWIGCAPFLNWLVDASGTDDWTQAQRDKLIEIRKAAFEQRRQVYAGELIINLKENEPRSVMRVTKRKARPLTC</sequence>
<comment type="caution">
    <text evidence="1">The sequence shown here is derived from an EMBL/GenBank/DDBJ whole genome shotgun (WGS) entry which is preliminary data.</text>
</comment>
<organism evidence="1 2">
    <name type="scientific">Ceratobasidium theobromae</name>
    <dbReference type="NCBI Taxonomy" id="1582974"/>
    <lineage>
        <taxon>Eukaryota</taxon>
        <taxon>Fungi</taxon>
        <taxon>Dikarya</taxon>
        <taxon>Basidiomycota</taxon>
        <taxon>Agaricomycotina</taxon>
        <taxon>Agaricomycetes</taxon>
        <taxon>Cantharellales</taxon>
        <taxon>Ceratobasidiaceae</taxon>
        <taxon>Ceratobasidium</taxon>
    </lineage>
</organism>